<dbReference type="EMBL" id="FPAG01000003">
    <property type="protein sequence ID" value="SFS64892.1"/>
    <property type="molecule type" value="Genomic_DNA"/>
</dbReference>
<dbReference type="Pfam" id="PF13644">
    <property type="entry name" value="DKNYY"/>
    <property type="match status" value="2"/>
</dbReference>
<dbReference type="InterPro" id="IPR027375">
    <property type="entry name" value="DKNYY"/>
</dbReference>
<dbReference type="OrthoDB" id="1157940at2"/>
<gene>
    <name evidence="1" type="ORF">SAMN04487906_1117</name>
</gene>
<dbReference type="Proteomes" id="UP000183209">
    <property type="component" value="Unassembled WGS sequence"/>
</dbReference>
<evidence type="ECO:0000313" key="2">
    <source>
        <dbReference type="Proteomes" id="UP000183209"/>
    </source>
</evidence>
<evidence type="ECO:0000313" key="1">
    <source>
        <dbReference type="EMBL" id="SFS64892.1"/>
    </source>
</evidence>
<proteinExistence type="predicted"/>
<protein>
    <submittedName>
        <fullName evidence="1">DKNYY family protein</fullName>
    </submittedName>
</protein>
<name>A0A1I6RJL2_9FLAO</name>
<reference evidence="1 2" key="1">
    <citation type="submission" date="2016-10" db="EMBL/GenBank/DDBJ databases">
        <authorList>
            <person name="de Groot N.N."/>
        </authorList>
    </citation>
    <scope>NUCLEOTIDE SEQUENCE [LARGE SCALE GENOMIC DNA]</scope>
    <source>
        <strain evidence="1 2">CGMCC 1.6114</strain>
    </source>
</reference>
<dbReference type="AlphaFoldDB" id="A0A1I6RJL2"/>
<dbReference type="RefSeq" id="WP_083425858.1">
    <property type="nucleotide sequence ID" value="NZ_FPAG01000003.1"/>
</dbReference>
<organism evidence="1 2">
    <name type="scientific">Zhouia amylolytica</name>
    <dbReference type="NCBI Taxonomy" id="376730"/>
    <lineage>
        <taxon>Bacteria</taxon>
        <taxon>Pseudomonadati</taxon>
        <taxon>Bacteroidota</taxon>
        <taxon>Flavobacteriia</taxon>
        <taxon>Flavobacteriales</taxon>
        <taxon>Flavobacteriaceae</taxon>
        <taxon>Zhouia</taxon>
    </lineage>
</organism>
<sequence>MTFITNHPYLSLTAFILILNFAIKKFTRSQHTPLAQLWLFCISILAQACSPFSGPVDKPVSDSYYYSKTKKDICYSPMGNWFELGNTKLNADVNSFSVIGRDFGKDKNHLYFKYHIIDNEVDTASFRVSDDDYLCFDKNNVYVAFSYSSIAFRDANQENKHLWKITDADPKTFTRIDHNWAKDNAHYFYNHKPVAVDYPTFTILNSNFVKDKDSVYALKSYQLSSITSADPASTIIINDRYIADKNAVYDFQEYQNQKITDSLSTIPYQSLKDLRILMDQYLIFDSKVVYDGVLIDKADAGTFEIIEHPYTKDKNHVFYYGTLMESADTNTFEVFENKIYAKDKDQIFAYGKPLKEADVTTFGPSENKHSLLYRDKNHTYRGDEILLEK</sequence>
<accession>A0A1I6RJL2</accession>